<dbReference type="SFLD" id="SFLDS00003">
    <property type="entry name" value="Haloacid_Dehalogenase"/>
    <property type="match status" value="1"/>
</dbReference>
<feature type="transmembrane region" description="Helical" evidence="14">
    <location>
        <begin position="133"/>
        <end position="158"/>
    </location>
</feature>
<dbReference type="GO" id="GO:0019829">
    <property type="term" value="F:ATPase-coupled monoatomic cation transmembrane transporter activity"/>
    <property type="evidence" value="ECO:0007669"/>
    <property type="project" value="TreeGrafter"/>
</dbReference>
<dbReference type="Gene3D" id="3.40.50.1000">
    <property type="entry name" value="HAD superfamily/HAD-like"/>
    <property type="match status" value="1"/>
</dbReference>
<dbReference type="InterPro" id="IPR059000">
    <property type="entry name" value="ATPase_P-type_domA"/>
</dbReference>
<dbReference type="SUPFAM" id="SSF56784">
    <property type="entry name" value="HAD-like"/>
    <property type="match status" value="1"/>
</dbReference>
<evidence type="ECO:0000256" key="9">
    <source>
        <dbReference type="ARBA" id="ARBA00022967"/>
    </source>
</evidence>
<proteinExistence type="inferred from homology"/>
<keyword evidence="5" id="KW-0479">Metal-binding</keyword>
<dbReference type="OrthoDB" id="48943at2759"/>
<dbReference type="FunFam" id="3.40.50.1000:FF:000068">
    <property type="entry name" value="Cation-transporting ATPase"/>
    <property type="match status" value="1"/>
</dbReference>
<evidence type="ECO:0000256" key="4">
    <source>
        <dbReference type="ARBA" id="ARBA00022692"/>
    </source>
</evidence>
<keyword evidence="17" id="KW-1185">Reference proteome</keyword>
<dbReference type="PANTHER" id="PTHR45630:SF8">
    <property type="entry name" value="CATION-TRANSPORTING ATPASE"/>
    <property type="match status" value="1"/>
</dbReference>
<keyword evidence="10 14" id="KW-1133">Transmembrane helix</keyword>
<gene>
    <name evidence="16" type="ORF">WR25_19898</name>
</gene>
<dbReference type="GO" id="GO:0015203">
    <property type="term" value="F:polyamine transmembrane transporter activity"/>
    <property type="evidence" value="ECO:0007669"/>
    <property type="project" value="TreeGrafter"/>
</dbReference>
<name>A0A2A2JWN4_9BILA</name>
<dbReference type="PANTHER" id="PTHR45630">
    <property type="entry name" value="CATION-TRANSPORTING ATPASE-RELATED"/>
    <property type="match status" value="1"/>
</dbReference>
<dbReference type="SFLD" id="SFLDF00027">
    <property type="entry name" value="p-type_atpase"/>
    <property type="match status" value="1"/>
</dbReference>
<feature type="transmembrane region" description="Helical" evidence="14">
    <location>
        <begin position="608"/>
        <end position="628"/>
    </location>
</feature>
<evidence type="ECO:0000256" key="2">
    <source>
        <dbReference type="ARBA" id="ARBA00006000"/>
    </source>
</evidence>
<feature type="region of interest" description="Disordered" evidence="13">
    <location>
        <begin position="827"/>
        <end position="859"/>
    </location>
</feature>
<keyword evidence="11 14" id="KW-0472">Membrane</keyword>
<evidence type="ECO:0000256" key="11">
    <source>
        <dbReference type="ARBA" id="ARBA00023136"/>
    </source>
</evidence>
<dbReference type="InterPro" id="IPR006544">
    <property type="entry name" value="P-type_TPase_V"/>
</dbReference>
<dbReference type="GO" id="GO:0016020">
    <property type="term" value="C:membrane"/>
    <property type="evidence" value="ECO:0007669"/>
    <property type="project" value="UniProtKB-SubCell"/>
</dbReference>
<dbReference type="GO" id="GO:0140358">
    <property type="term" value="F:P-type transmembrane transporter activity"/>
    <property type="evidence" value="ECO:0007669"/>
    <property type="project" value="InterPro"/>
</dbReference>
<feature type="transmembrane region" description="Helical" evidence="14">
    <location>
        <begin position="640"/>
        <end position="659"/>
    </location>
</feature>
<sequence>MQCDAVLLNGSVIVDESMLTGESVPITKVALVDEDDSERFNLEKHSKHVLFCGTKVLQTRFYGGKDVKARVIRTAFATSKGQLVRSIMYPKPIDASFYRDLFMFILFLSTIAAIGMVYSITLKVMSKAPIRDIIIRTLDIITIVVPPALPAALSVGSINAAMRLQKQKIFCISKNTINTCGAINVVCFDKTGTLTEDGLDFQTIRATVKSKEKNEKTAFTEEFNTMDPNELMSAGSKKDIITAVATCHSLTRIEGVLNGDPLDLILFNQTGWNLKEGEQTETELFDNVQPTIFTPPPEHHSFYGSCVDSALQRMSVIVSNPSDDTAHDMTLYCKGSPEMIRTLCDEETIPDDYMEKVNYYAQHGYRLIAIAQKKLEMNFAKASKVPRAQVECDLELLGMVVMENRLKPVTLNVINQLNAAHIRTVMVTGDNLLTAMSVARECGIIRPNKRAYLVEHLPGQHDERGRTMLVVKQAVSSSQEVVKMNEDEIFPETFEPIGSQKHFVASKYHMAISELLGRLVGVCDVFARMSPDQKQEMINLLQDIDYTVAMCGDGANDCGALKAAHAGISLSDAEASIAAPFTSKVADIRCVPIVIREGRAALVTMFSVFKYMAGYSLAQFSSILLLYWSQTNLTDLQFLYVDLFLITITALFLGSNPAADELHVYPPPNRLMTLSSFFSVVGQLVINLGAQTFIYLNVQTQSWFYPYAIPAKDSDDADLTSFEATAEFSLWPISWLTSLFDNMPIPDFNYRLFIMIVSIMSGVVGYIYENVFVHFIIEHLFYKWRKARQVDNVKVSTEYERIHLSVGSDPRWIDRANRLTAKIDVKQTNEHANHQNPRSQQKSNGAISSDENATSVTKL</sequence>
<keyword evidence="4 14" id="KW-0812">Transmembrane</keyword>
<feature type="domain" description="P-type ATPase A" evidence="15">
    <location>
        <begin position="2"/>
        <end position="87"/>
    </location>
</feature>
<keyword evidence="8" id="KW-0460">Magnesium</keyword>
<dbReference type="InterPro" id="IPR023299">
    <property type="entry name" value="ATPase_P-typ_cyto_dom_N"/>
</dbReference>
<dbReference type="GO" id="GO:0005524">
    <property type="term" value="F:ATP binding"/>
    <property type="evidence" value="ECO:0007669"/>
    <property type="project" value="UniProtKB-KW"/>
</dbReference>
<dbReference type="InterPro" id="IPR023298">
    <property type="entry name" value="ATPase_P-typ_TM_dom_sf"/>
</dbReference>
<evidence type="ECO:0000313" key="16">
    <source>
        <dbReference type="EMBL" id="PAV66088.1"/>
    </source>
</evidence>
<dbReference type="GO" id="GO:0006874">
    <property type="term" value="P:intracellular calcium ion homeostasis"/>
    <property type="evidence" value="ECO:0007669"/>
    <property type="project" value="TreeGrafter"/>
</dbReference>
<dbReference type="InterPro" id="IPR044492">
    <property type="entry name" value="P_typ_ATPase_HD_dom"/>
</dbReference>
<dbReference type="FunFam" id="1.20.1110.10:FF:000023">
    <property type="entry name" value="Cation-transporting ATPase"/>
    <property type="match status" value="1"/>
</dbReference>
<dbReference type="InterPro" id="IPR001757">
    <property type="entry name" value="P_typ_ATPase"/>
</dbReference>
<evidence type="ECO:0000256" key="10">
    <source>
        <dbReference type="ARBA" id="ARBA00022989"/>
    </source>
</evidence>
<dbReference type="STRING" id="2018661.A0A2A2JWN4"/>
<dbReference type="Proteomes" id="UP000218231">
    <property type="component" value="Unassembled WGS sequence"/>
</dbReference>
<organism evidence="16 17">
    <name type="scientific">Diploscapter pachys</name>
    <dbReference type="NCBI Taxonomy" id="2018661"/>
    <lineage>
        <taxon>Eukaryota</taxon>
        <taxon>Metazoa</taxon>
        <taxon>Ecdysozoa</taxon>
        <taxon>Nematoda</taxon>
        <taxon>Chromadorea</taxon>
        <taxon>Rhabditida</taxon>
        <taxon>Rhabditina</taxon>
        <taxon>Rhabditomorpha</taxon>
        <taxon>Rhabditoidea</taxon>
        <taxon>Rhabditidae</taxon>
        <taxon>Diploscapter</taxon>
    </lineage>
</organism>
<dbReference type="NCBIfam" id="TIGR01657">
    <property type="entry name" value="P-ATPase-V"/>
    <property type="match status" value="1"/>
</dbReference>
<dbReference type="PROSITE" id="PS00154">
    <property type="entry name" value="ATPASE_E1_E2"/>
    <property type="match status" value="1"/>
</dbReference>
<keyword evidence="6" id="KW-0547">Nucleotide-binding</keyword>
<dbReference type="InterPro" id="IPR018303">
    <property type="entry name" value="ATPase_P-typ_P_site"/>
</dbReference>
<comment type="catalytic activity">
    <reaction evidence="12">
        <text>ATP + H2O = ADP + phosphate + H(+)</text>
        <dbReference type="Rhea" id="RHEA:13065"/>
        <dbReference type="ChEBI" id="CHEBI:15377"/>
        <dbReference type="ChEBI" id="CHEBI:15378"/>
        <dbReference type="ChEBI" id="CHEBI:30616"/>
        <dbReference type="ChEBI" id="CHEBI:43474"/>
        <dbReference type="ChEBI" id="CHEBI:456216"/>
    </reaction>
</comment>
<evidence type="ECO:0000256" key="6">
    <source>
        <dbReference type="ARBA" id="ARBA00022741"/>
    </source>
</evidence>
<keyword evidence="7" id="KW-0067">ATP-binding</keyword>
<protein>
    <recommendedName>
        <fullName evidence="15">P-type ATPase A domain-containing protein</fullName>
    </recommendedName>
</protein>
<dbReference type="EMBL" id="LIAE01010163">
    <property type="protein sequence ID" value="PAV66088.1"/>
    <property type="molecule type" value="Genomic_DNA"/>
</dbReference>
<dbReference type="GO" id="GO:0046872">
    <property type="term" value="F:metal ion binding"/>
    <property type="evidence" value="ECO:0007669"/>
    <property type="project" value="UniProtKB-KW"/>
</dbReference>
<dbReference type="Gene3D" id="1.20.1110.10">
    <property type="entry name" value="Calcium-transporting ATPase, transmembrane domain"/>
    <property type="match status" value="1"/>
</dbReference>
<dbReference type="SUPFAM" id="SSF81665">
    <property type="entry name" value="Calcium ATPase, transmembrane domain M"/>
    <property type="match status" value="1"/>
</dbReference>
<evidence type="ECO:0000256" key="14">
    <source>
        <dbReference type="SAM" id="Phobius"/>
    </source>
</evidence>
<dbReference type="Pfam" id="PF00122">
    <property type="entry name" value="E1-E2_ATPase"/>
    <property type="match status" value="1"/>
</dbReference>
<dbReference type="Gene3D" id="3.40.1110.10">
    <property type="entry name" value="Calcium-transporting ATPase, cytoplasmic domain N"/>
    <property type="match status" value="1"/>
</dbReference>
<keyword evidence="9" id="KW-1278">Translocase</keyword>
<evidence type="ECO:0000256" key="8">
    <source>
        <dbReference type="ARBA" id="ARBA00022842"/>
    </source>
</evidence>
<evidence type="ECO:0000256" key="5">
    <source>
        <dbReference type="ARBA" id="ARBA00022723"/>
    </source>
</evidence>
<comment type="caution">
    <text evidence="16">The sequence shown here is derived from an EMBL/GenBank/DDBJ whole genome shotgun (WGS) entry which is preliminary data.</text>
</comment>
<comment type="subcellular location">
    <subcellularLocation>
        <location evidence="1">Membrane</location>
        <topology evidence="1">Multi-pass membrane protein</topology>
    </subcellularLocation>
</comment>
<dbReference type="GO" id="GO:0016887">
    <property type="term" value="F:ATP hydrolysis activity"/>
    <property type="evidence" value="ECO:0007669"/>
    <property type="project" value="InterPro"/>
</dbReference>
<dbReference type="Pfam" id="PF13246">
    <property type="entry name" value="Cation_ATPase"/>
    <property type="match status" value="1"/>
</dbReference>
<feature type="transmembrane region" description="Helical" evidence="14">
    <location>
        <begin position="671"/>
        <end position="696"/>
    </location>
</feature>
<dbReference type="AlphaFoldDB" id="A0A2A2JWN4"/>
<evidence type="ECO:0000259" key="15">
    <source>
        <dbReference type="Pfam" id="PF00122"/>
    </source>
</evidence>
<evidence type="ECO:0000256" key="3">
    <source>
        <dbReference type="ARBA" id="ARBA00022553"/>
    </source>
</evidence>
<evidence type="ECO:0000313" key="17">
    <source>
        <dbReference type="Proteomes" id="UP000218231"/>
    </source>
</evidence>
<dbReference type="Gene3D" id="2.70.150.10">
    <property type="entry name" value="Calcium-transporting ATPase, cytoplasmic transduction domain A"/>
    <property type="match status" value="1"/>
</dbReference>
<dbReference type="SUPFAM" id="SSF81653">
    <property type="entry name" value="Calcium ATPase, transduction domain A"/>
    <property type="match status" value="1"/>
</dbReference>
<feature type="transmembrane region" description="Helical" evidence="14">
    <location>
        <begin position="752"/>
        <end position="777"/>
    </location>
</feature>
<dbReference type="InterPro" id="IPR008250">
    <property type="entry name" value="ATPase_P-typ_transduc_dom_A_sf"/>
</dbReference>
<keyword evidence="3" id="KW-0597">Phosphoprotein</keyword>
<evidence type="ECO:0000256" key="12">
    <source>
        <dbReference type="ARBA" id="ARBA00049360"/>
    </source>
</evidence>
<dbReference type="InterPro" id="IPR023214">
    <property type="entry name" value="HAD_sf"/>
</dbReference>
<dbReference type="NCBIfam" id="TIGR01494">
    <property type="entry name" value="ATPase_P-type"/>
    <property type="match status" value="1"/>
</dbReference>
<dbReference type="InterPro" id="IPR036412">
    <property type="entry name" value="HAD-like_sf"/>
</dbReference>
<accession>A0A2A2JWN4</accession>
<dbReference type="SFLD" id="SFLDG00002">
    <property type="entry name" value="C1.7:_P-type_atpase_like"/>
    <property type="match status" value="1"/>
</dbReference>
<dbReference type="PRINTS" id="PR00119">
    <property type="entry name" value="CATATPASE"/>
</dbReference>
<evidence type="ECO:0000256" key="13">
    <source>
        <dbReference type="SAM" id="MobiDB-lite"/>
    </source>
</evidence>
<evidence type="ECO:0000256" key="7">
    <source>
        <dbReference type="ARBA" id="ARBA00022840"/>
    </source>
</evidence>
<feature type="compositionally biased region" description="Polar residues" evidence="13">
    <location>
        <begin position="834"/>
        <end position="859"/>
    </location>
</feature>
<reference evidence="16 17" key="1">
    <citation type="journal article" date="2017" name="Curr. Biol.">
        <title>Genome architecture and evolution of a unichromosomal asexual nematode.</title>
        <authorList>
            <person name="Fradin H."/>
            <person name="Zegar C."/>
            <person name="Gutwein M."/>
            <person name="Lucas J."/>
            <person name="Kovtun M."/>
            <person name="Corcoran D."/>
            <person name="Baugh L.R."/>
            <person name="Kiontke K."/>
            <person name="Gunsalus K."/>
            <person name="Fitch D.H."/>
            <person name="Piano F."/>
        </authorList>
    </citation>
    <scope>NUCLEOTIDE SEQUENCE [LARGE SCALE GENOMIC DNA]</scope>
    <source>
        <strain evidence="16">PF1309</strain>
    </source>
</reference>
<comment type="similarity">
    <text evidence="2">Belongs to the cation transport ATPase (P-type) (TC 3.A.3) family. Type V subfamily.</text>
</comment>
<evidence type="ECO:0000256" key="1">
    <source>
        <dbReference type="ARBA" id="ARBA00004141"/>
    </source>
</evidence>
<feature type="transmembrane region" description="Helical" evidence="14">
    <location>
        <begin position="101"/>
        <end position="121"/>
    </location>
</feature>